<dbReference type="AlphaFoldDB" id="A0AAV3YJ52"/>
<dbReference type="GO" id="GO:0047631">
    <property type="term" value="F:ADP-ribose diphosphatase activity"/>
    <property type="evidence" value="ECO:0007669"/>
    <property type="project" value="InterPro"/>
</dbReference>
<sequence>MGRTGLRGRGNLLRWGPNHVMYAIVSRWRQVVNSTGTPQGPLLINGKKVLEILVVYNERLKEDSLPGAFVSGRTSKFSVMCEMFMRDLMGEKDVPGSNQLDEDDMIQFYRQFLSRELLLSSLLNRGTTADSKFSSSLIYRGYMDDRFNTDNAWIDAEIWNFHYNGKDKFDKKIVDVGLMKGKIFSLFQNDKHWREVSVLMQLASSQLHHVLEVAKMHNRS</sequence>
<comment type="caution">
    <text evidence="1">The sequence shown here is derived from an EMBL/GenBank/DDBJ whole genome shotgun (WGS) entry which is preliminary data.</text>
</comment>
<name>A0AAV3YJ52_9GAST</name>
<dbReference type="EMBL" id="BLXT01001094">
    <property type="protein sequence ID" value="GFN83119.1"/>
    <property type="molecule type" value="Genomic_DNA"/>
</dbReference>
<dbReference type="Proteomes" id="UP000735302">
    <property type="component" value="Unassembled WGS sequence"/>
</dbReference>
<keyword evidence="2" id="KW-1185">Reference proteome</keyword>
<dbReference type="InterPro" id="IPR039989">
    <property type="entry name" value="NUDT9"/>
</dbReference>
<gene>
    <name evidence="1" type="ORF">PoB_000962500</name>
</gene>
<keyword evidence="1" id="KW-0675">Receptor</keyword>
<evidence type="ECO:0000313" key="2">
    <source>
        <dbReference type="Proteomes" id="UP000735302"/>
    </source>
</evidence>
<dbReference type="Gene3D" id="3.90.79.10">
    <property type="entry name" value="Nucleoside Triphosphate Pyrophosphohydrolase"/>
    <property type="match status" value="1"/>
</dbReference>
<dbReference type="PANTHER" id="PTHR13030:SF13">
    <property type="entry name" value="NUDIX HYDROLASE DOMAIN-CONTAINING PROTEIN"/>
    <property type="match status" value="1"/>
</dbReference>
<dbReference type="PANTHER" id="PTHR13030">
    <property type="entry name" value="NUDIX HYDROLASE"/>
    <property type="match status" value="1"/>
</dbReference>
<evidence type="ECO:0000313" key="1">
    <source>
        <dbReference type="EMBL" id="GFN83119.1"/>
    </source>
</evidence>
<reference evidence="1 2" key="1">
    <citation type="journal article" date="2021" name="Elife">
        <title>Chloroplast acquisition without the gene transfer in kleptoplastic sea slugs, Plakobranchus ocellatus.</title>
        <authorList>
            <person name="Maeda T."/>
            <person name="Takahashi S."/>
            <person name="Yoshida T."/>
            <person name="Shimamura S."/>
            <person name="Takaki Y."/>
            <person name="Nagai Y."/>
            <person name="Toyoda A."/>
            <person name="Suzuki Y."/>
            <person name="Arimoto A."/>
            <person name="Ishii H."/>
            <person name="Satoh N."/>
            <person name="Nishiyama T."/>
            <person name="Hasebe M."/>
            <person name="Maruyama T."/>
            <person name="Minagawa J."/>
            <person name="Obokata J."/>
            <person name="Shigenobu S."/>
        </authorList>
    </citation>
    <scope>NUCLEOTIDE SEQUENCE [LARGE SCALE GENOMIC DNA]</scope>
</reference>
<proteinExistence type="predicted"/>
<accession>A0AAV3YJ52</accession>
<organism evidence="1 2">
    <name type="scientific">Plakobranchus ocellatus</name>
    <dbReference type="NCBI Taxonomy" id="259542"/>
    <lineage>
        <taxon>Eukaryota</taxon>
        <taxon>Metazoa</taxon>
        <taxon>Spiralia</taxon>
        <taxon>Lophotrochozoa</taxon>
        <taxon>Mollusca</taxon>
        <taxon>Gastropoda</taxon>
        <taxon>Heterobranchia</taxon>
        <taxon>Euthyneura</taxon>
        <taxon>Panpulmonata</taxon>
        <taxon>Sacoglossa</taxon>
        <taxon>Placobranchoidea</taxon>
        <taxon>Plakobranchidae</taxon>
        <taxon>Plakobranchus</taxon>
    </lineage>
</organism>
<protein>
    <submittedName>
        <fullName evidence="1">Transient receptor potential cation channel subfamily m member 2</fullName>
    </submittedName>
</protein>